<protein>
    <submittedName>
        <fullName evidence="1">STAS/SEC14 domain-containing protein</fullName>
    </submittedName>
</protein>
<dbReference type="Pfam" id="PF11964">
    <property type="entry name" value="SpoIIAA-like"/>
    <property type="match status" value="1"/>
</dbReference>
<dbReference type="InterPro" id="IPR038396">
    <property type="entry name" value="SpoIIAA-like_sf"/>
</dbReference>
<reference evidence="1 2" key="1">
    <citation type="submission" date="2020-08" db="EMBL/GenBank/DDBJ databases">
        <title>Whole genome sequence of Shewanella sp strain PS-2.</title>
        <authorList>
            <person name="Das S.K."/>
        </authorList>
    </citation>
    <scope>NUCLEOTIDE SEQUENCE [LARGE SCALE GENOMIC DNA]</scope>
    <source>
        <strain evidence="1 2">PS-2</strain>
    </source>
</reference>
<dbReference type="SUPFAM" id="SSF52091">
    <property type="entry name" value="SpoIIaa-like"/>
    <property type="match status" value="1"/>
</dbReference>
<dbReference type="Proteomes" id="UP000829384">
    <property type="component" value="Unassembled WGS sequence"/>
</dbReference>
<name>A0ABS9QY87_9GAMM</name>
<proteinExistence type="predicted"/>
<organism evidence="1 2">
    <name type="scientific">Shewanella cutis</name>
    <dbReference type="NCBI Taxonomy" id="2766780"/>
    <lineage>
        <taxon>Bacteria</taxon>
        <taxon>Pseudomonadati</taxon>
        <taxon>Pseudomonadota</taxon>
        <taxon>Gammaproteobacteria</taxon>
        <taxon>Alteromonadales</taxon>
        <taxon>Shewanellaceae</taxon>
        <taxon>Shewanella</taxon>
    </lineage>
</organism>
<accession>A0ABS9QY87</accession>
<evidence type="ECO:0000313" key="2">
    <source>
        <dbReference type="Proteomes" id="UP000829384"/>
    </source>
</evidence>
<dbReference type="Gene3D" id="3.40.50.10600">
    <property type="entry name" value="SpoIIaa-like domains"/>
    <property type="match status" value="1"/>
</dbReference>
<dbReference type="RefSeq" id="WP_240131874.1">
    <property type="nucleotide sequence ID" value="NZ_JACSDI010000013.1"/>
</dbReference>
<comment type="caution">
    <text evidence="1">The sequence shown here is derived from an EMBL/GenBank/DDBJ whole genome shotgun (WGS) entry which is preliminary data.</text>
</comment>
<dbReference type="InterPro" id="IPR021866">
    <property type="entry name" value="SpoIIAA-like"/>
</dbReference>
<dbReference type="InterPro" id="IPR036513">
    <property type="entry name" value="STAS_dom_sf"/>
</dbReference>
<dbReference type="EMBL" id="JACSDI010000013">
    <property type="protein sequence ID" value="MCG9965336.1"/>
    <property type="molecule type" value="Genomic_DNA"/>
</dbReference>
<keyword evidence="2" id="KW-1185">Reference proteome</keyword>
<gene>
    <name evidence="1" type="ORF">H9J30_15635</name>
</gene>
<sequence>MLTIRPSYADDLLTIVVSGQVTHEDIETLLFPAIEAKLQDHASIRLWYEFSADFIGITVGALWDDALLSVYHFSDFSRVVMIADTQILGAMVNTLAFMLPCPVKVFGENERHLAKVWLDEAKVAEAQWQ</sequence>
<evidence type="ECO:0000313" key="1">
    <source>
        <dbReference type="EMBL" id="MCG9965336.1"/>
    </source>
</evidence>